<dbReference type="PANTHER" id="PTHR31672">
    <property type="entry name" value="BNACNNG10540D PROTEIN"/>
    <property type="match status" value="1"/>
</dbReference>
<organism evidence="2 3">
    <name type="scientific">Thalictrum thalictroides</name>
    <name type="common">Rue-anemone</name>
    <name type="synonym">Anemone thalictroides</name>
    <dbReference type="NCBI Taxonomy" id="46969"/>
    <lineage>
        <taxon>Eukaryota</taxon>
        <taxon>Viridiplantae</taxon>
        <taxon>Streptophyta</taxon>
        <taxon>Embryophyta</taxon>
        <taxon>Tracheophyta</taxon>
        <taxon>Spermatophyta</taxon>
        <taxon>Magnoliopsida</taxon>
        <taxon>Ranunculales</taxon>
        <taxon>Ranunculaceae</taxon>
        <taxon>Thalictroideae</taxon>
        <taxon>Thalictrum</taxon>
    </lineage>
</organism>
<keyword evidence="3" id="KW-1185">Reference proteome</keyword>
<accession>A0A7J6WKH9</accession>
<dbReference type="InterPro" id="IPR017451">
    <property type="entry name" value="F-box-assoc_interact_dom"/>
</dbReference>
<dbReference type="EMBL" id="JABWDY010014737">
    <property type="protein sequence ID" value="KAF5197417.1"/>
    <property type="molecule type" value="Genomic_DNA"/>
</dbReference>
<dbReference type="Proteomes" id="UP000554482">
    <property type="component" value="Unassembled WGS sequence"/>
</dbReference>
<name>A0A7J6WKH9_THATH</name>
<feature type="domain" description="F-box associated beta-propeller type 3" evidence="1">
    <location>
        <begin position="70"/>
        <end position="263"/>
    </location>
</feature>
<dbReference type="InterPro" id="IPR013187">
    <property type="entry name" value="F-box-assoc_dom_typ3"/>
</dbReference>
<evidence type="ECO:0000313" key="3">
    <source>
        <dbReference type="Proteomes" id="UP000554482"/>
    </source>
</evidence>
<evidence type="ECO:0000259" key="1">
    <source>
        <dbReference type="Pfam" id="PF08268"/>
    </source>
</evidence>
<dbReference type="PANTHER" id="PTHR31672:SF11">
    <property type="entry name" value="F-BOX PROTEIN CPR1-LIKE ISOFORM X2"/>
    <property type="match status" value="1"/>
</dbReference>
<proteinExistence type="predicted"/>
<reference evidence="2 3" key="1">
    <citation type="submission" date="2020-06" db="EMBL/GenBank/DDBJ databases">
        <title>Transcriptomic and genomic resources for Thalictrum thalictroides and T. hernandezii: Facilitating candidate gene discovery in an emerging model plant lineage.</title>
        <authorList>
            <person name="Arias T."/>
            <person name="Riano-Pachon D.M."/>
            <person name="Di Stilio V.S."/>
        </authorList>
    </citation>
    <scope>NUCLEOTIDE SEQUENCE [LARGE SCALE GENOMIC DNA]</scope>
    <source>
        <strain evidence="3">cv. WT478/WT964</strain>
        <tissue evidence="2">Leaves</tissue>
    </source>
</reference>
<dbReference type="AlphaFoldDB" id="A0A7J6WKH9"/>
<comment type="caution">
    <text evidence="2">The sequence shown here is derived from an EMBL/GenBank/DDBJ whole genome shotgun (WGS) entry which is preliminary data.</text>
</comment>
<gene>
    <name evidence="2" type="ORF">FRX31_012997</name>
</gene>
<protein>
    <recommendedName>
        <fullName evidence="1">F-box associated beta-propeller type 3 domain-containing protein</fullName>
    </recommendedName>
</protein>
<dbReference type="Pfam" id="PF08268">
    <property type="entry name" value="FBA_3"/>
    <property type="match status" value="1"/>
</dbReference>
<dbReference type="NCBIfam" id="TIGR01640">
    <property type="entry name" value="F_box_assoc_1"/>
    <property type="match status" value="1"/>
</dbReference>
<sequence>MVVPYLGEDIMYNIFTKVDARQLQDQLKYGCKQWHKLITSSCFIDDHLHQTKPIWIAIPYFDWRDTAEERKMFVIGVCNGLLLLEDNVEHRLSVSNPVLNQLQPLPLTVQDCGKFVKAVLHGITFVDSTREYKVACFVINHDGSIGCKLLTLGSSSTKWISSSLDTLGKTIQVLHNSIISIKGVFHFIIESVTFCPISSSVKIISFDAKDEKFYISKIPVARMYIRREVLHDIHGYPSVVVPNLCAQQRYEQFWHWDVWVLVDLYSGECDRRYSVNLTAYGDYLSRSGSGFHDPNNSVVLLTLENGKFFLLRQMGEHGYEHYVYDVTLQELKCLELNPQVQYVFKPYVETLVLCSKP</sequence>
<dbReference type="InterPro" id="IPR050796">
    <property type="entry name" value="SCF_F-box_component"/>
</dbReference>
<evidence type="ECO:0000313" key="2">
    <source>
        <dbReference type="EMBL" id="KAF5197417.1"/>
    </source>
</evidence>